<evidence type="ECO:0000313" key="5">
    <source>
        <dbReference type="EMBL" id="GJN18282.1"/>
    </source>
</evidence>
<dbReference type="InterPro" id="IPR036322">
    <property type="entry name" value="WD40_repeat_dom_sf"/>
</dbReference>
<feature type="region of interest" description="Disordered" evidence="4">
    <location>
        <begin position="260"/>
        <end position="279"/>
    </location>
</feature>
<dbReference type="SMART" id="SM00320">
    <property type="entry name" value="WD40"/>
    <property type="match status" value="5"/>
</dbReference>
<dbReference type="Gene3D" id="2.130.10.10">
    <property type="entry name" value="YVTN repeat-like/Quinoprotein amine dehydrogenase"/>
    <property type="match status" value="2"/>
</dbReference>
<dbReference type="AlphaFoldDB" id="A0AAV5E769"/>
<feature type="compositionally biased region" description="Low complexity" evidence="4">
    <location>
        <begin position="1"/>
        <end position="15"/>
    </location>
</feature>
<feature type="compositionally biased region" description="Polar residues" evidence="4">
    <location>
        <begin position="27"/>
        <end position="37"/>
    </location>
</feature>
<dbReference type="PANTHER" id="PTHR10971">
    <property type="entry name" value="MRNA EXPORT FACTOR AND BUB3"/>
    <property type="match status" value="1"/>
</dbReference>
<proteinExistence type="predicted"/>
<sequence length="464" mass="51162">MATFNAAGAANPNPNKSLEVNPAPEDSVSSLSFSPNANHLIATSWDNQVSSPPPPPPPPERTSECARIRALCSAWKDDGTTVFSGGCDKLVKMWPLLSGGQPTAFSGHEAPVKELAWIPQMNLLVSGSWDKTLRYGNSHNPQSTFFFGYFSRYWDIRQPQPAHVQQLPERCYALSLSYPLMVVGTADRNIIVYNLQNPQAEFKRIASPLKLQTRCLAAFPDQQGFLVMPHFLFTYLTVDLEHGRSDTCTEDLEQHDLKLDGDGLELDGDESQLDDDESELDDDELKLDGTQLLDMQGLDAASGRELLAGGLDARSWSPALGGRRELLVARSWVGSIEGRVGVHHVDDSQQAKNFTFKCHREGNEIYSVNSLNFHPVYGTFATAGSDGGFNFWDKDSKQRLKAFSKCPAPISCSTFNKDGSIFAYAVCYDWSKGAEKHNPSAKTNIFIHSVQEADVKGKPRAGKK</sequence>
<evidence type="ECO:0000256" key="2">
    <source>
        <dbReference type="ARBA" id="ARBA00022737"/>
    </source>
</evidence>
<dbReference type="Proteomes" id="UP001054889">
    <property type="component" value="Unassembled WGS sequence"/>
</dbReference>
<dbReference type="Pfam" id="PF00400">
    <property type="entry name" value="WD40"/>
    <property type="match status" value="4"/>
</dbReference>
<evidence type="ECO:0000256" key="1">
    <source>
        <dbReference type="ARBA" id="ARBA00022574"/>
    </source>
</evidence>
<feature type="compositionally biased region" description="Acidic residues" evidence="4">
    <location>
        <begin position="262"/>
        <end position="279"/>
    </location>
</feature>
<dbReference type="SUPFAM" id="SSF50978">
    <property type="entry name" value="WD40 repeat-like"/>
    <property type="match status" value="1"/>
</dbReference>
<organism evidence="5 6">
    <name type="scientific">Eleusine coracana subsp. coracana</name>
    <dbReference type="NCBI Taxonomy" id="191504"/>
    <lineage>
        <taxon>Eukaryota</taxon>
        <taxon>Viridiplantae</taxon>
        <taxon>Streptophyta</taxon>
        <taxon>Embryophyta</taxon>
        <taxon>Tracheophyta</taxon>
        <taxon>Spermatophyta</taxon>
        <taxon>Magnoliopsida</taxon>
        <taxon>Liliopsida</taxon>
        <taxon>Poales</taxon>
        <taxon>Poaceae</taxon>
        <taxon>PACMAD clade</taxon>
        <taxon>Chloridoideae</taxon>
        <taxon>Cynodonteae</taxon>
        <taxon>Eleusininae</taxon>
        <taxon>Eleusine</taxon>
    </lineage>
</organism>
<keyword evidence="1 3" id="KW-0853">WD repeat</keyword>
<reference evidence="5" key="1">
    <citation type="journal article" date="2018" name="DNA Res.">
        <title>Multiple hybrid de novo genome assembly of finger millet, an orphan allotetraploid crop.</title>
        <authorList>
            <person name="Hatakeyama M."/>
            <person name="Aluri S."/>
            <person name="Balachadran M.T."/>
            <person name="Sivarajan S.R."/>
            <person name="Patrignani A."/>
            <person name="Gruter S."/>
            <person name="Poveda L."/>
            <person name="Shimizu-Inatsugi R."/>
            <person name="Baeten J."/>
            <person name="Francoijs K.J."/>
            <person name="Nataraja K.N."/>
            <person name="Reddy Y.A.N."/>
            <person name="Phadnis S."/>
            <person name="Ravikumar R.L."/>
            <person name="Schlapbach R."/>
            <person name="Sreeman S.M."/>
            <person name="Shimizu K.K."/>
        </authorList>
    </citation>
    <scope>NUCLEOTIDE SEQUENCE</scope>
</reference>
<keyword evidence="6" id="KW-1185">Reference proteome</keyword>
<feature type="compositionally biased region" description="Pro residues" evidence="4">
    <location>
        <begin position="51"/>
        <end position="60"/>
    </location>
</feature>
<evidence type="ECO:0000256" key="4">
    <source>
        <dbReference type="SAM" id="MobiDB-lite"/>
    </source>
</evidence>
<protein>
    <submittedName>
        <fullName evidence="5">Uncharacterized protein</fullName>
    </submittedName>
</protein>
<feature type="repeat" description="WD" evidence="3">
    <location>
        <begin position="105"/>
        <end position="134"/>
    </location>
</feature>
<feature type="region of interest" description="Disordered" evidence="4">
    <location>
        <begin position="1"/>
        <end position="63"/>
    </location>
</feature>
<feature type="repeat" description="WD" evidence="3">
    <location>
        <begin position="368"/>
        <end position="402"/>
    </location>
</feature>
<comment type="caution">
    <text evidence="5">The sequence shown here is derived from an EMBL/GenBank/DDBJ whole genome shotgun (WGS) entry which is preliminary data.</text>
</comment>
<evidence type="ECO:0000256" key="3">
    <source>
        <dbReference type="PROSITE-ProRule" id="PRU00221"/>
    </source>
</evidence>
<dbReference type="InterPro" id="IPR001680">
    <property type="entry name" value="WD40_rpt"/>
</dbReference>
<dbReference type="PROSITE" id="PS50082">
    <property type="entry name" value="WD_REPEATS_2"/>
    <property type="match status" value="2"/>
</dbReference>
<dbReference type="InterPro" id="IPR015943">
    <property type="entry name" value="WD40/YVTN_repeat-like_dom_sf"/>
</dbReference>
<reference evidence="5" key="2">
    <citation type="submission" date="2021-12" db="EMBL/GenBank/DDBJ databases">
        <title>Resequencing data analysis of finger millet.</title>
        <authorList>
            <person name="Hatakeyama M."/>
            <person name="Aluri S."/>
            <person name="Balachadran M.T."/>
            <person name="Sivarajan S.R."/>
            <person name="Poveda L."/>
            <person name="Shimizu-Inatsugi R."/>
            <person name="Schlapbach R."/>
            <person name="Sreeman S.M."/>
            <person name="Shimizu K.K."/>
        </authorList>
    </citation>
    <scope>NUCLEOTIDE SEQUENCE</scope>
</reference>
<accession>A0AAV5E769</accession>
<evidence type="ECO:0000313" key="6">
    <source>
        <dbReference type="Proteomes" id="UP001054889"/>
    </source>
</evidence>
<gene>
    <name evidence="5" type="primary">gb05426</name>
    <name evidence="5" type="ORF">PR202_gb05426</name>
</gene>
<dbReference type="EMBL" id="BQKI01000073">
    <property type="protein sequence ID" value="GJN18282.1"/>
    <property type="molecule type" value="Genomic_DNA"/>
</dbReference>
<name>A0AAV5E769_ELECO</name>
<keyword evidence="2" id="KW-0677">Repeat</keyword>